<dbReference type="GO" id="GO:0032153">
    <property type="term" value="C:cell division site"/>
    <property type="evidence" value="ECO:0007669"/>
    <property type="project" value="TreeGrafter"/>
</dbReference>
<dbReference type="KEGG" id="fpf:DCC35_07275"/>
<dbReference type="GO" id="GO:0005886">
    <property type="term" value="C:plasma membrane"/>
    <property type="evidence" value="ECO:0007669"/>
    <property type="project" value="TreeGrafter"/>
</dbReference>
<feature type="transmembrane region" description="Helical" evidence="16">
    <location>
        <begin position="78"/>
        <end position="99"/>
    </location>
</feature>
<accession>A0A4D7JIR8</accession>
<evidence type="ECO:0000313" key="17">
    <source>
        <dbReference type="EMBL" id="QCK14557.1"/>
    </source>
</evidence>
<comment type="catalytic activity">
    <reaction evidence="15">
        <text>[GlcNAc-(1-&gt;4)-Mur2Ac(oyl-L-Ala-gamma-D-Glu-L-Lys-D-Ala-D-Ala)](n)-di-trans,octa-cis-undecaprenyl diphosphate + beta-D-GlcNAc-(1-&gt;4)-Mur2Ac(oyl-L-Ala-gamma-D-Glu-L-Lys-D-Ala-D-Ala)-di-trans,octa-cis-undecaprenyl diphosphate = [GlcNAc-(1-&gt;4)-Mur2Ac(oyl-L-Ala-gamma-D-Glu-L-Lys-D-Ala-D-Ala)](n+1)-di-trans,octa-cis-undecaprenyl diphosphate + di-trans,octa-cis-undecaprenyl diphosphate + H(+)</text>
        <dbReference type="Rhea" id="RHEA:23708"/>
        <dbReference type="Rhea" id="RHEA-COMP:9602"/>
        <dbReference type="Rhea" id="RHEA-COMP:9603"/>
        <dbReference type="ChEBI" id="CHEBI:15378"/>
        <dbReference type="ChEBI" id="CHEBI:58405"/>
        <dbReference type="ChEBI" id="CHEBI:60033"/>
        <dbReference type="ChEBI" id="CHEBI:78435"/>
        <dbReference type="EC" id="2.4.99.28"/>
    </reaction>
</comment>
<dbReference type="PANTHER" id="PTHR30474">
    <property type="entry name" value="CELL CYCLE PROTEIN"/>
    <property type="match status" value="1"/>
</dbReference>
<keyword evidence="17" id="KW-0132">Cell division</keyword>
<dbReference type="GO" id="GO:0051301">
    <property type="term" value="P:cell division"/>
    <property type="evidence" value="ECO:0007669"/>
    <property type="project" value="UniProtKB-KW"/>
</dbReference>
<dbReference type="GO" id="GO:0015648">
    <property type="term" value="F:lipid-linked peptidoglycan transporter activity"/>
    <property type="evidence" value="ECO:0007669"/>
    <property type="project" value="TreeGrafter"/>
</dbReference>
<name>A0A4D7JIR8_9BACT</name>
<dbReference type="InterPro" id="IPR001182">
    <property type="entry name" value="FtsW/RodA"/>
</dbReference>
<evidence type="ECO:0000256" key="15">
    <source>
        <dbReference type="ARBA" id="ARBA00049902"/>
    </source>
</evidence>
<evidence type="ECO:0000256" key="5">
    <source>
        <dbReference type="ARBA" id="ARBA00022960"/>
    </source>
</evidence>
<dbReference type="AlphaFoldDB" id="A0A4D7JIR8"/>
<feature type="transmembrane region" description="Helical" evidence="16">
    <location>
        <begin position="307"/>
        <end position="332"/>
    </location>
</feature>
<evidence type="ECO:0000256" key="13">
    <source>
        <dbReference type="ARBA" id="ARBA00041418"/>
    </source>
</evidence>
<keyword evidence="4 16" id="KW-0812">Transmembrane</keyword>
<feature type="transmembrane region" description="Helical" evidence="16">
    <location>
        <begin position="20"/>
        <end position="42"/>
    </location>
</feature>
<evidence type="ECO:0000256" key="9">
    <source>
        <dbReference type="ARBA" id="ARBA00032370"/>
    </source>
</evidence>
<evidence type="ECO:0000256" key="3">
    <source>
        <dbReference type="ARBA" id="ARBA00022679"/>
    </source>
</evidence>
<dbReference type="GO" id="GO:0009252">
    <property type="term" value="P:peptidoglycan biosynthetic process"/>
    <property type="evidence" value="ECO:0007669"/>
    <property type="project" value="UniProtKB-KW"/>
</dbReference>
<keyword evidence="17" id="KW-0131">Cell cycle</keyword>
<dbReference type="GO" id="GO:0008360">
    <property type="term" value="P:regulation of cell shape"/>
    <property type="evidence" value="ECO:0007669"/>
    <property type="project" value="UniProtKB-KW"/>
</dbReference>
<evidence type="ECO:0000256" key="11">
    <source>
        <dbReference type="ARBA" id="ARBA00038053"/>
    </source>
</evidence>
<evidence type="ECO:0000256" key="1">
    <source>
        <dbReference type="ARBA" id="ARBA00004141"/>
    </source>
</evidence>
<keyword evidence="18" id="KW-1185">Reference proteome</keyword>
<feature type="transmembrane region" description="Helical" evidence="16">
    <location>
        <begin position="269"/>
        <end position="295"/>
    </location>
</feature>
<gene>
    <name evidence="17" type="ORF">DCC35_07275</name>
</gene>
<comment type="similarity">
    <text evidence="11">Belongs to the SEDS family. FtsW subfamily.</text>
</comment>
<dbReference type="EMBL" id="CP028923">
    <property type="protein sequence ID" value="QCK14557.1"/>
    <property type="molecule type" value="Genomic_DNA"/>
</dbReference>
<dbReference type="RefSeq" id="WP_137090144.1">
    <property type="nucleotide sequence ID" value="NZ_CP028923.1"/>
</dbReference>
<evidence type="ECO:0000256" key="16">
    <source>
        <dbReference type="SAM" id="Phobius"/>
    </source>
</evidence>
<dbReference type="EC" id="2.4.99.28" evidence="14"/>
<evidence type="ECO:0000256" key="14">
    <source>
        <dbReference type="ARBA" id="ARBA00044770"/>
    </source>
</evidence>
<sequence length="388" mass="42300">MTEKIRLWTQENLKGDPVIWGVMFALGLISIFVVYSATSTLAHRNHFGNTEYYLIRHTILVFLSFFTAYLAHKVDFRYFSLLSKLALWISVPLLLYAWLFGNTINDASRWITIPLINQSFQPSDLAKVALIVALASMLSKRQQKIENVKVTLLPILIWIFIVCSLIAMTNMSTAILLFLTCMLLMFIGRVPVKYLAMLVLIGAIAGTAAFTVGQRGETVISRVEAFLDDDHIGYQEKHAKLAIASGGTIGKGPGKSDGRNFLPSAYADFIYAIILEEYGVIGGVAVLILYLVLLVRGMRMVSNSEKAYEGLLSAGISFSLVLQAMVNMGVAVGLGPVTGLPLPFVSMGGTSLLFTGLAFGIMLSVSRGPQVALNEGKVKQGNNFAKAA</sequence>
<evidence type="ECO:0000256" key="7">
    <source>
        <dbReference type="ARBA" id="ARBA00022989"/>
    </source>
</evidence>
<reference evidence="17 18" key="1">
    <citation type="submission" date="2018-04" db="EMBL/GenBank/DDBJ databases">
        <title>Complete genome uncultured novel isolate.</title>
        <authorList>
            <person name="Merlino G."/>
        </authorList>
    </citation>
    <scope>NUCLEOTIDE SEQUENCE [LARGE SCALE GENOMIC DNA]</scope>
    <source>
        <strain evidence="18">R1DC9</strain>
    </source>
</reference>
<comment type="subcellular location">
    <subcellularLocation>
        <location evidence="1">Membrane</location>
        <topology evidence="1">Multi-pass membrane protein</topology>
    </subcellularLocation>
</comment>
<evidence type="ECO:0000256" key="4">
    <source>
        <dbReference type="ARBA" id="ARBA00022692"/>
    </source>
</evidence>
<feature type="transmembrane region" description="Helical" evidence="16">
    <location>
        <begin position="54"/>
        <end position="71"/>
    </location>
</feature>
<protein>
    <recommendedName>
        <fullName evidence="12">Probable peptidoglycan glycosyltransferase FtsW</fullName>
        <ecNumber evidence="14">2.4.99.28</ecNumber>
    </recommendedName>
    <alternativeName>
        <fullName evidence="13">Cell division protein FtsW</fullName>
    </alternativeName>
    <alternativeName>
        <fullName evidence="10">Cell wall polymerase</fullName>
    </alternativeName>
    <alternativeName>
        <fullName evidence="9">Peptidoglycan polymerase</fullName>
    </alternativeName>
</protein>
<dbReference type="GO" id="GO:0008955">
    <property type="term" value="F:peptidoglycan glycosyltransferase activity"/>
    <property type="evidence" value="ECO:0007669"/>
    <property type="project" value="UniProtKB-EC"/>
</dbReference>
<keyword evidence="3" id="KW-0808">Transferase</keyword>
<keyword evidence="5" id="KW-0133">Cell shape</keyword>
<dbReference type="Proteomes" id="UP000298616">
    <property type="component" value="Chromosome"/>
</dbReference>
<keyword evidence="8 16" id="KW-0472">Membrane</keyword>
<dbReference type="PANTHER" id="PTHR30474:SF2">
    <property type="entry name" value="PEPTIDOGLYCAN GLYCOSYLTRANSFERASE FTSW-RELATED"/>
    <property type="match status" value="1"/>
</dbReference>
<evidence type="ECO:0000256" key="2">
    <source>
        <dbReference type="ARBA" id="ARBA00022676"/>
    </source>
</evidence>
<feature type="transmembrane region" description="Helical" evidence="16">
    <location>
        <begin position="344"/>
        <end position="365"/>
    </location>
</feature>
<feature type="transmembrane region" description="Helical" evidence="16">
    <location>
        <begin position="195"/>
        <end position="213"/>
    </location>
</feature>
<organism evidence="17 18">
    <name type="scientific">Mangrovivirga cuniculi</name>
    <dbReference type="NCBI Taxonomy" id="2715131"/>
    <lineage>
        <taxon>Bacteria</taxon>
        <taxon>Pseudomonadati</taxon>
        <taxon>Bacteroidota</taxon>
        <taxon>Cytophagia</taxon>
        <taxon>Cytophagales</taxon>
        <taxon>Mangrovivirgaceae</taxon>
        <taxon>Mangrovivirga</taxon>
    </lineage>
</organism>
<keyword evidence="6" id="KW-0573">Peptidoglycan synthesis</keyword>
<evidence type="ECO:0000256" key="8">
    <source>
        <dbReference type="ARBA" id="ARBA00023136"/>
    </source>
</evidence>
<feature type="transmembrane region" description="Helical" evidence="16">
    <location>
        <begin position="150"/>
        <end position="168"/>
    </location>
</feature>
<evidence type="ECO:0000256" key="6">
    <source>
        <dbReference type="ARBA" id="ARBA00022984"/>
    </source>
</evidence>
<keyword evidence="7 16" id="KW-1133">Transmembrane helix</keyword>
<proteinExistence type="inferred from homology"/>
<evidence type="ECO:0000313" key="18">
    <source>
        <dbReference type="Proteomes" id="UP000298616"/>
    </source>
</evidence>
<evidence type="ECO:0000256" key="12">
    <source>
        <dbReference type="ARBA" id="ARBA00041185"/>
    </source>
</evidence>
<evidence type="ECO:0000256" key="10">
    <source>
        <dbReference type="ARBA" id="ARBA00033270"/>
    </source>
</evidence>
<keyword evidence="2" id="KW-0328">Glycosyltransferase</keyword>
<dbReference type="Pfam" id="PF01098">
    <property type="entry name" value="FTSW_RODA_SPOVE"/>
    <property type="match status" value="1"/>
</dbReference>
<dbReference type="OrthoDB" id="9812661at2"/>